<organism evidence="1 2">
    <name type="scientific">Cronobacter dublinensis 1210</name>
    <dbReference type="NCBI Taxonomy" id="1208656"/>
    <lineage>
        <taxon>Bacteria</taxon>
        <taxon>Pseudomonadati</taxon>
        <taxon>Pseudomonadota</taxon>
        <taxon>Gammaproteobacteria</taxon>
        <taxon>Enterobacterales</taxon>
        <taxon>Enterobacteriaceae</taxon>
        <taxon>Cronobacter</taxon>
    </lineage>
</organism>
<dbReference type="EMBL" id="CAKZ01000166">
    <property type="protein sequence ID" value="CCJ82736.1"/>
    <property type="molecule type" value="Genomic_DNA"/>
</dbReference>
<evidence type="ECO:0000313" key="2">
    <source>
        <dbReference type="Proteomes" id="UP000009342"/>
    </source>
</evidence>
<protein>
    <submittedName>
        <fullName evidence="1">Uncharacterized protein</fullName>
    </submittedName>
</protein>
<dbReference type="Proteomes" id="UP000009342">
    <property type="component" value="Unassembled WGS sequence"/>
</dbReference>
<accession>A0ABM9QB41</accession>
<keyword evidence="2" id="KW-1185">Reference proteome</keyword>
<comment type="caution">
    <text evidence="1">The sequence shown here is derived from an EMBL/GenBank/DDBJ whole genome shotgun (WGS) entry which is preliminary data.</text>
</comment>
<gene>
    <name evidence="1" type="ORF">BN134_3503</name>
</gene>
<evidence type="ECO:0000313" key="1">
    <source>
        <dbReference type="EMBL" id="CCJ82736.1"/>
    </source>
</evidence>
<sequence>MGLPPGGASLTGPTTDFLFNDYAQRAKYSRGNNARCPE</sequence>
<proteinExistence type="predicted"/>
<reference evidence="2" key="1">
    <citation type="journal article" date="2012" name="PLoS ONE">
        <title>Comparative analysis of genome sequences covering the seven cronobacter species.</title>
        <authorList>
            <person name="Joseph S."/>
            <person name="Desai P."/>
            <person name="Ji Y."/>
            <person name="Cummings C.A."/>
            <person name="Shih R."/>
            <person name="Degoricija L."/>
            <person name="Rico A."/>
            <person name="Brzoska P."/>
            <person name="Hamby S.E."/>
            <person name="Masood N."/>
            <person name="Hariri S."/>
            <person name="Sonbol H."/>
            <person name="Chuzhanova N."/>
            <person name="McClelland M."/>
            <person name="Furtado M.R."/>
            <person name="Forsythe S.J."/>
        </authorList>
    </citation>
    <scope>NUCLEOTIDE SEQUENCE [LARGE SCALE GENOMIC DNA]</scope>
    <source>
        <strain evidence="2">1210</strain>
    </source>
</reference>
<name>A0ABM9QB41_9ENTR</name>